<protein>
    <recommendedName>
        <fullName evidence="2">HTH cro/C1-type domain-containing protein</fullName>
    </recommendedName>
</protein>
<dbReference type="InterPro" id="IPR050807">
    <property type="entry name" value="TransReg_Diox_bact_type"/>
</dbReference>
<proteinExistence type="predicted"/>
<dbReference type="PANTHER" id="PTHR46797:SF1">
    <property type="entry name" value="METHYLPHOSPHONATE SYNTHASE"/>
    <property type="match status" value="1"/>
</dbReference>
<dbReference type="GO" id="GO:0003700">
    <property type="term" value="F:DNA-binding transcription factor activity"/>
    <property type="evidence" value="ECO:0007669"/>
    <property type="project" value="TreeGrafter"/>
</dbReference>
<dbReference type="KEGG" id="ntr:B0W44_16825"/>
<feature type="domain" description="HTH cro/C1-type" evidence="2">
    <location>
        <begin position="7"/>
        <end position="61"/>
    </location>
</feature>
<dbReference type="Proteomes" id="UP000188603">
    <property type="component" value="Chromosome"/>
</dbReference>
<dbReference type="PANTHER" id="PTHR46797">
    <property type="entry name" value="HTH-TYPE TRANSCRIPTIONAL REGULATOR"/>
    <property type="match status" value="1"/>
</dbReference>
<dbReference type="EMBL" id="CP019699">
    <property type="protein sequence ID" value="AQS57631.1"/>
    <property type="molecule type" value="Genomic_DNA"/>
</dbReference>
<gene>
    <name evidence="3" type="ORF">B0W44_16825</name>
</gene>
<evidence type="ECO:0000256" key="1">
    <source>
        <dbReference type="ARBA" id="ARBA00023125"/>
    </source>
</evidence>
<reference evidence="3 4" key="1">
    <citation type="journal article" date="2015" name="Int. J. Syst. Evol. Microbiol.">
        <title>Novibacillus thermophilus gen. nov., sp. nov., a Gram-staining-negative and moderately thermophilic member of the family Thermoactinomycetaceae.</title>
        <authorList>
            <person name="Yang G."/>
            <person name="Chen J."/>
            <person name="Zhou S."/>
        </authorList>
    </citation>
    <scope>NUCLEOTIDE SEQUENCE [LARGE SCALE GENOMIC DNA]</scope>
    <source>
        <strain evidence="3 4">SG-1</strain>
    </source>
</reference>
<accession>A0A1U9KCB7</accession>
<dbReference type="Gene3D" id="1.10.260.40">
    <property type="entry name" value="lambda repressor-like DNA-binding domains"/>
    <property type="match status" value="1"/>
</dbReference>
<dbReference type="GO" id="GO:0003677">
    <property type="term" value="F:DNA binding"/>
    <property type="evidence" value="ECO:0007669"/>
    <property type="project" value="UniProtKB-KW"/>
</dbReference>
<dbReference type="GO" id="GO:0005829">
    <property type="term" value="C:cytosol"/>
    <property type="evidence" value="ECO:0007669"/>
    <property type="project" value="TreeGrafter"/>
</dbReference>
<organism evidence="3 4">
    <name type="scientific">Novibacillus thermophilus</name>
    <dbReference type="NCBI Taxonomy" id="1471761"/>
    <lineage>
        <taxon>Bacteria</taxon>
        <taxon>Bacillati</taxon>
        <taxon>Bacillota</taxon>
        <taxon>Bacilli</taxon>
        <taxon>Bacillales</taxon>
        <taxon>Thermoactinomycetaceae</taxon>
        <taxon>Novibacillus</taxon>
    </lineage>
</organism>
<dbReference type="PROSITE" id="PS50943">
    <property type="entry name" value="HTH_CROC1"/>
    <property type="match status" value="1"/>
</dbReference>
<dbReference type="InterPro" id="IPR010982">
    <property type="entry name" value="Lambda_DNA-bd_dom_sf"/>
</dbReference>
<dbReference type="SMART" id="SM00530">
    <property type="entry name" value="HTH_XRE"/>
    <property type="match status" value="1"/>
</dbReference>
<dbReference type="CDD" id="cd00093">
    <property type="entry name" value="HTH_XRE"/>
    <property type="match status" value="1"/>
</dbReference>
<dbReference type="STRING" id="1471761.B0W44_16825"/>
<keyword evidence="4" id="KW-1185">Reference proteome</keyword>
<evidence type="ECO:0000313" key="3">
    <source>
        <dbReference type="EMBL" id="AQS57631.1"/>
    </source>
</evidence>
<dbReference type="SUPFAM" id="SSF47413">
    <property type="entry name" value="lambda repressor-like DNA-binding domains"/>
    <property type="match status" value="1"/>
</dbReference>
<name>A0A1U9KCB7_9BACL</name>
<keyword evidence="1" id="KW-0238">DNA-binding</keyword>
<evidence type="ECO:0000313" key="4">
    <source>
        <dbReference type="Proteomes" id="UP000188603"/>
    </source>
</evidence>
<dbReference type="OrthoDB" id="5461347at2"/>
<dbReference type="InterPro" id="IPR001387">
    <property type="entry name" value="Cro/C1-type_HTH"/>
</dbReference>
<dbReference type="Pfam" id="PF01381">
    <property type="entry name" value="HTH_3"/>
    <property type="match status" value="1"/>
</dbReference>
<evidence type="ECO:0000259" key="2">
    <source>
        <dbReference type="PROSITE" id="PS50943"/>
    </source>
</evidence>
<dbReference type="AlphaFoldDB" id="A0A1U9KCB7"/>
<sequence>MDVGKRIRELRHISGISGRTLSKMTGLDPSQISKIENGSSKPSLDALDRICKALNVTVHEFFSPETEELPPDLLQLLETTKNLTPEQRKLLNDFLKSLDI</sequence>